<feature type="domain" description="Myb-like" evidence="7">
    <location>
        <begin position="56"/>
        <end position="106"/>
    </location>
</feature>
<gene>
    <name evidence="9" type="ORF">T459_08716</name>
</gene>
<dbReference type="PROSITE" id="PS51294">
    <property type="entry name" value="HTH_MYB"/>
    <property type="match status" value="2"/>
</dbReference>
<dbReference type="OrthoDB" id="2143914at2759"/>
<accession>A0A1U8G9R2</accession>
<dbReference type="InterPro" id="IPR001005">
    <property type="entry name" value="SANT/Myb"/>
</dbReference>
<protein>
    <submittedName>
        <fullName evidence="9">Myb-related protein</fullName>
    </submittedName>
</protein>
<evidence type="ECO:0000313" key="10">
    <source>
        <dbReference type="Proteomes" id="UP000222542"/>
    </source>
</evidence>
<feature type="domain" description="HTH myb-type" evidence="8">
    <location>
        <begin position="1"/>
        <end position="55"/>
    </location>
</feature>
<evidence type="ECO:0000313" key="9">
    <source>
        <dbReference type="EMBL" id="PHT86610.1"/>
    </source>
</evidence>
<proteinExistence type="predicted"/>
<dbReference type="InterPro" id="IPR051953">
    <property type="entry name" value="Plant_SW-associated_TFs"/>
</dbReference>
<keyword evidence="5" id="KW-0804">Transcription</keyword>
<dbReference type="GO" id="GO:0000976">
    <property type="term" value="F:transcription cis-regulatory region binding"/>
    <property type="evidence" value="ECO:0000318"/>
    <property type="project" value="GO_Central"/>
</dbReference>
<dbReference type="Pfam" id="PF00249">
    <property type="entry name" value="Myb_DNA-binding"/>
    <property type="match status" value="2"/>
</dbReference>
<dbReference type="InterPro" id="IPR009057">
    <property type="entry name" value="Homeodomain-like_sf"/>
</dbReference>
<dbReference type="SMART" id="SM00717">
    <property type="entry name" value="SANT"/>
    <property type="match status" value="2"/>
</dbReference>
<dbReference type="KEGG" id="cann:107866242"/>
<keyword evidence="3" id="KW-0805">Transcription regulation</keyword>
<evidence type="ECO:0000256" key="5">
    <source>
        <dbReference type="ARBA" id="ARBA00023163"/>
    </source>
</evidence>
<comment type="caution">
    <text evidence="9">The sequence shown here is derived from an EMBL/GenBank/DDBJ whole genome shotgun (WGS) entry which is preliminary data.</text>
</comment>
<dbReference type="FunFam" id="1.10.10.60:FF:000001">
    <property type="entry name" value="MYB-related transcription factor"/>
    <property type="match status" value="1"/>
</dbReference>
<evidence type="ECO:0000256" key="4">
    <source>
        <dbReference type="ARBA" id="ARBA00023125"/>
    </source>
</evidence>
<keyword evidence="2" id="KW-0677">Repeat</keyword>
<reference evidence="9 10" key="2">
    <citation type="journal article" date="2017" name="Genome Biol.">
        <title>New reference genome sequences of hot pepper reveal the massive evolution of plant disease-resistance genes by retroduplication.</title>
        <authorList>
            <person name="Kim S."/>
            <person name="Park J."/>
            <person name="Yeom S.I."/>
            <person name="Kim Y.M."/>
            <person name="Seo E."/>
            <person name="Kim K.T."/>
            <person name="Kim M.S."/>
            <person name="Lee J.M."/>
            <person name="Cheong K."/>
            <person name="Shin H.S."/>
            <person name="Kim S.B."/>
            <person name="Han K."/>
            <person name="Lee J."/>
            <person name="Park M."/>
            <person name="Lee H.A."/>
            <person name="Lee H.Y."/>
            <person name="Lee Y."/>
            <person name="Oh S."/>
            <person name="Lee J.H."/>
            <person name="Choi E."/>
            <person name="Choi E."/>
            <person name="Lee S.E."/>
            <person name="Jeon J."/>
            <person name="Kim H."/>
            <person name="Choi G."/>
            <person name="Song H."/>
            <person name="Lee J."/>
            <person name="Lee S.C."/>
            <person name="Kwon J.K."/>
            <person name="Lee H.Y."/>
            <person name="Koo N."/>
            <person name="Hong Y."/>
            <person name="Kim R.W."/>
            <person name="Kang W.H."/>
            <person name="Huh J.H."/>
            <person name="Kang B.C."/>
            <person name="Yang T.J."/>
            <person name="Lee Y.H."/>
            <person name="Bennetzen J.L."/>
            <person name="Choi D."/>
        </authorList>
    </citation>
    <scope>NUCLEOTIDE SEQUENCE [LARGE SCALE GENOMIC DNA]</scope>
    <source>
        <strain evidence="10">cv. CM334</strain>
    </source>
</reference>
<dbReference type="EMBL" id="AYRZ02000003">
    <property type="protein sequence ID" value="PHT86610.1"/>
    <property type="molecule type" value="Genomic_DNA"/>
</dbReference>
<evidence type="ECO:0000256" key="1">
    <source>
        <dbReference type="ARBA" id="ARBA00004123"/>
    </source>
</evidence>
<keyword evidence="4" id="KW-0238">DNA-binding</keyword>
<evidence type="ECO:0000259" key="8">
    <source>
        <dbReference type="PROSITE" id="PS51294"/>
    </source>
</evidence>
<dbReference type="AlphaFoldDB" id="A0A1U8G9R2"/>
<comment type="subcellular location">
    <subcellularLocation>
        <location evidence="1">Nucleus</location>
    </subcellularLocation>
</comment>
<dbReference type="GO" id="GO:0010597">
    <property type="term" value="P:green leaf volatile biosynthetic process"/>
    <property type="evidence" value="ECO:0007669"/>
    <property type="project" value="UniProtKB-ARBA"/>
</dbReference>
<dbReference type="GO" id="GO:0005634">
    <property type="term" value="C:nucleus"/>
    <property type="evidence" value="ECO:0000318"/>
    <property type="project" value="GO_Central"/>
</dbReference>
<evidence type="ECO:0000259" key="7">
    <source>
        <dbReference type="PROSITE" id="PS50090"/>
    </source>
</evidence>
<reference evidence="9 10" key="1">
    <citation type="journal article" date="2014" name="Nat. Genet.">
        <title>Genome sequence of the hot pepper provides insights into the evolution of pungency in Capsicum species.</title>
        <authorList>
            <person name="Kim S."/>
            <person name="Park M."/>
            <person name="Yeom S.I."/>
            <person name="Kim Y.M."/>
            <person name="Lee J.M."/>
            <person name="Lee H.A."/>
            <person name="Seo E."/>
            <person name="Choi J."/>
            <person name="Cheong K."/>
            <person name="Kim K.T."/>
            <person name="Jung K."/>
            <person name="Lee G.W."/>
            <person name="Oh S.K."/>
            <person name="Bae C."/>
            <person name="Kim S.B."/>
            <person name="Lee H.Y."/>
            <person name="Kim S.Y."/>
            <person name="Kim M.S."/>
            <person name="Kang B.C."/>
            <person name="Jo Y.D."/>
            <person name="Yang H.B."/>
            <person name="Jeong H.J."/>
            <person name="Kang W.H."/>
            <person name="Kwon J.K."/>
            <person name="Shin C."/>
            <person name="Lim J.Y."/>
            <person name="Park J.H."/>
            <person name="Huh J.H."/>
            <person name="Kim J.S."/>
            <person name="Kim B.D."/>
            <person name="Cohen O."/>
            <person name="Paran I."/>
            <person name="Suh M.C."/>
            <person name="Lee S.B."/>
            <person name="Kim Y.K."/>
            <person name="Shin Y."/>
            <person name="Noh S.J."/>
            <person name="Park J."/>
            <person name="Seo Y.S."/>
            <person name="Kwon S.Y."/>
            <person name="Kim H.A."/>
            <person name="Park J.M."/>
            <person name="Kim H.J."/>
            <person name="Choi S.B."/>
            <person name="Bosland P.W."/>
            <person name="Reeves G."/>
            <person name="Jo S.H."/>
            <person name="Lee B.W."/>
            <person name="Cho H.T."/>
            <person name="Choi H.S."/>
            <person name="Lee M.S."/>
            <person name="Yu Y."/>
            <person name="Do Choi Y."/>
            <person name="Park B.S."/>
            <person name="van Deynze A."/>
            <person name="Ashrafi H."/>
            <person name="Hill T."/>
            <person name="Kim W.T."/>
            <person name="Pai H.S."/>
            <person name="Ahn H.K."/>
            <person name="Yeam I."/>
            <person name="Giovannoni J.J."/>
            <person name="Rose J.K."/>
            <person name="Sorensen I."/>
            <person name="Lee S.J."/>
            <person name="Kim R.W."/>
            <person name="Choi I.Y."/>
            <person name="Choi B.S."/>
            <person name="Lim J.S."/>
            <person name="Lee Y.H."/>
            <person name="Choi D."/>
        </authorList>
    </citation>
    <scope>NUCLEOTIDE SEQUENCE [LARGE SCALE GENOMIC DNA]</scope>
    <source>
        <strain evidence="10">cv. CM334</strain>
    </source>
</reference>
<sequence length="250" mass="28830">MEVIIIKKGAWSPDEDQKLRSYIMRYGIWNWNLMPKFAGLSRTGKSCRLRWMNYLRPEVKRGPFTIEETETVIKMYQELGNRWAAIARRLPGRTDNEVKNFFHTHLKKHLGLKIDQNASVKLCKAVRRKRVLEKTKKNDKKNLAQEKPVLYLDISGTSSNKSSFTISPSGSSSSSSIITFDQNQMTDIHVDQPNSIIDDMETTVLILESNPAISTHHDQSLDSLSIDSLYQFDTSSFWLHLLNDAHRLIF</sequence>
<dbReference type="Proteomes" id="UP000222542">
    <property type="component" value="Unassembled WGS sequence"/>
</dbReference>
<evidence type="ECO:0000256" key="2">
    <source>
        <dbReference type="ARBA" id="ARBA00022737"/>
    </source>
</evidence>
<name>A0A1U8G9R2_CAPAN</name>
<feature type="domain" description="Myb-like" evidence="7">
    <location>
        <begin position="7"/>
        <end position="55"/>
    </location>
</feature>
<dbReference type="PANTHER" id="PTHR47997">
    <property type="entry name" value="MYB DOMAIN PROTEIN 55"/>
    <property type="match status" value="1"/>
</dbReference>
<dbReference type="GO" id="GO:0006355">
    <property type="term" value="P:regulation of DNA-templated transcription"/>
    <property type="evidence" value="ECO:0000318"/>
    <property type="project" value="GO_Central"/>
</dbReference>
<evidence type="ECO:0000256" key="3">
    <source>
        <dbReference type="ARBA" id="ARBA00023015"/>
    </source>
</evidence>
<dbReference type="Gene3D" id="1.10.10.60">
    <property type="entry name" value="Homeodomain-like"/>
    <property type="match status" value="2"/>
</dbReference>
<dbReference type="CDD" id="cd00167">
    <property type="entry name" value="SANT"/>
    <property type="match status" value="2"/>
</dbReference>
<dbReference type="SUPFAM" id="SSF46689">
    <property type="entry name" value="Homeodomain-like"/>
    <property type="match status" value="1"/>
</dbReference>
<dbReference type="PANTHER" id="PTHR47997:SF28">
    <property type="entry name" value="TRANSCRIPTION FACTOR MYB15-LIKE"/>
    <property type="match status" value="1"/>
</dbReference>
<dbReference type="InterPro" id="IPR017930">
    <property type="entry name" value="Myb_dom"/>
</dbReference>
<dbReference type="SMR" id="A0A1U8G9R2"/>
<keyword evidence="6" id="KW-0539">Nucleus</keyword>
<keyword evidence="10" id="KW-1185">Reference proteome</keyword>
<evidence type="ECO:0000256" key="6">
    <source>
        <dbReference type="ARBA" id="ARBA00023242"/>
    </source>
</evidence>
<dbReference type="Gramene" id="PHT86610">
    <property type="protein sequence ID" value="PHT86610"/>
    <property type="gene ID" value="T459_08716"/>
</dbReference>
<dbReference type="OMA" id="NMPRFAG"/>
<dbReference type="PROSITE" id="PS50090">
    <property type="entry name" value="MYB_LIKE"/>
    <property type="match status" value="2"/>
</dbReference>
<feature type="domain" description="HTH myb-type" evidence="8">
    <location>
        <begin position="56"/>
        <end position="110"/>
    </location>
</feature>
<organism evidence="9 10">
    <name type="scientific">Capsicum annuum</name>
    <name type="common">Capsicum pepper</name>
    <dbReference type="NCBI Taxonomy" id="4072"/>
    <lineage>
        <taxon>Eukaryota</taxon>
        <taxon>Viridiplantae</taxon>
        <taxon>Streptophyta</taxon>
        <taxon>Embryophyta</taxon>
        <taxon>Tracheophyta</taxon>
        <taxon>Spermatophyta</taxon>
        <taxon>Magnoliopsida</taxon>
        <taxon>eudicotyledons</taxon>
        <taxon>Gunneridae</taxon>
        <taxon>Pentapetalae</taxon>
        <taxon>asterids</taxon>
        <taxon>lamiids</taxon>
        <taxon>Solanales</taxon>
        <taxon>Solanaceae</taxon>
        <taxon>Solanoideae</taxon>
        <taxon>Capsiceae</taxon>
        <taxon>Capsicum</taxon>
    </lineage>
</organism>